<sequence length="313" mass="35295">MISAAAEEENDFSCSVPVNSATTLNLVTGSICLIAPFLHILPDAIESLTSSCLGDEPAWGDFPMVGVVSMSAMILTMIESFASSYMKRLKSIAFENKEEENKKGDLIHVHNQRQHDHNNIRRKLLTHVLESGIVSAIFWQVSTRQCLHVGHDECELSHLSIHRTWNPWWHVGSSFTRSSDTNSERHMTHSVSRPGRFRSAACTDEIYPLSEFHVCLGEEESTPSVLQIKARFFERGNMYYVVKTEKVTERKIITKMIPHMRTERSISTVSLRLFSWVTGGDGGTARARRRQNRQGVVLGRLELKKGLARPTDG</sequence>
<organism evidence="1 2">
    <name type="scientific">Brassica napus</name>
    <name type="common">Rape</name>
    <dbReference type="NCBI Taxonomy" id="3708"/>
    <lineage>
        <taxon>Eukaryota</taxon>
        <taxon>Viridiplantae</taxon>
        <taxon>Streptophyta</taxon>
        <taxon>Embryophyta</taxon>
        <taxon>Tracheophyta</taxon>
        <taxon>Spermatophyta</taxon>
        <taxon>Magnoliopsida</taxon>
        <taxon>eudicotyledons</taxon>
        <taxon>Gunneridae</taxon>
        <taxon>Pentapetalae</taxon>
        <taxon>rosids</taxon>
        <taxon>malvids</taxon>
        <taxon>Brassicales</taxon>
        <taxon>Brassicaceae</taxon>
        <taxon>Brassiceae</taxon>
        <taxon>Brassica</taxon>
    </lineage>
</organism>
<reference evidence="1 2" key="1">
    <citation type="submission" date="2021-05" db="EMBL/GenBank/DDBJ databases">
        <title>Genome Assembly of Synthetic Allotetraploid Brassica napus Reveals Homoeologous Exchanges between Subgenomes.</title>
        <authorList>
            <person name="Davis J.T."/>
        </authorList>
    </citation>
    <scope>NUCLEOTIDE SEQUENCE [LARGE SCALE GENOMIC DNA]</scope>
    <source>
        <strain evidence="2">cv. Da-Ae</strain>
        <tissue evidence="1">Seedling</tissue>
    </source>
</reference>
<comment type="caution">
    <text evidence="1">The sequence shown here is derived from an EMBL/GenBank/DDBJ whole genome shotgun (WGS) entry which is preliminary data.</text>
</comment>
<gene>
    <name evidence="1" type="ORF">HID58_028586</name>
</gene>
<proteinExistence type="predicted"/>
<accession>A0ABQ8CCK8</accession>
<protein>
    <submittedName>
        <fullName evidence="1">Uncharacterized protein</fullName>
    </submittedName>
</protein>
<name>A0ABQ8CCK8_BRANA</name>
<dbReference type="Proteomes" id="UP000824890">
    <property type="component" value="Unassembled WGS sequence"/>
</dbReference>
<evidence type="ECO:0000313" key="1">
    <source>
        <dbReference type="EMBL" id="KAH0914140.1"/>
    </source>
</evidence>
<keyword evidence="2" id="KW-1185">Reference proteome</keyword>
<evidence type="ECO:0000313" key="2">
    <source>
        <dbReference type="Proteomes" id="UP000824890"/>
    </source>
</evidence>
<dbReference type="EMBL" id="JAGKQM010000008">
    <property type="protein sequence ID" value="KAH0914140.1"/>
    <property type="molecule type" value="Genomic_DNA"/>
</dbReference>